<dbReference type="EMBL" id="KZ453122">
    <property type="protein sequence ID" value="PKA47602.1"/>
    <property type="molecule type" value="Genomic_DNA"/>
</dbReference>
<dbReference type="STRING" id="1088818.A0A2H9ZWG1"/>
<organism evidence="2 3">
    <name type="scientific">Apostasia shenzhenica</name>
    <dbReference type="NCBI Taxonomy" id="1088818"/>
    <lineage>
        <taxon>Eukaryota</taxon>
        <taxon>Viridiplantae</taxon>
        <taxon>Streptophyta</taxon>
        <taxon>Embryophyta</taxon>
        <taxon>Tracheophyta</taxon>
        <taxon>Spermatophyta</taxon>
        <taxon>Magnoliopsida</taxon>
        <taxon>Liliopsida</taxon>
        <taxon>Asparagales</taxon>
        <taxon>Orchidaceae</taxon>
        <taxon>Apostasioideae</taxon>
        <taxon>Apostasia</taxon>
    </lineage>
</organism>
<reference evidence="2 3" key="1">
    <citation type="journal article" date="2017" name="Nature">
        <title>The Apostasia genome and the evolution of orchids.</title>
        <authorList>
            <person name="Zhang G.Q."/>
            <person name="Liu K.W."/>
            <person name="Li Z."/>
            <person name="Lohaus R."/>
            <person name="Hsiao Y.Y."/>
            <person name="Niu S.C."/>
            <person name="Wang J.Y."/>
            <person name="Lin Y.C."/>
            <person name="Xu Q."/>
            <person name="Chen L.J."/>
            <person name="Yoshida K."/>
            <person name="Fujiwara S."/>
            <person name="Wang Z.W."/>
            <person name="Zhang Y.Q."/>
            <person name="Mitsuda N."/>
            <person name="Wang M."/>
            <person name="Liu G.H."/>
            <person name="Pecoraro L."/>
            <person name="Huang H.X."/>
            <person name="Xiao X.J."/>
            <person name="Lin M."/>
            <person name="Wu X.Y."/>
            <person name="Wu W.L."/>
            <person name="Chen Y.Y."/>
            <person name="Chang S.B."/>
            <person name="Sakamoto S."/>
            <person name="Ohme-Takagi M."/>
            <person name="Yagi M."/>
            <person name="Zeng S.J."/>
            <person name="Shen C.Y."/>
            <person name="Yeh C.M."/>
            <person name="Luo Y.B."/>
            <person name="Tsai W.C."/>
            <person name="Van de Peer Y."/>
            <person name="Liu Z.J."/>
        </authorList>
    </citation>
    <scope>NUCLEOTIDE SEQUENCE [LARGE SCALE GENOMIC DNA]</scope>
    <source>
        <strain evidence="3">cv. Shenzhen</strain>
        <tissue evidence="2">Stem</tissue>
    </source>
</reference>
<dbReference type="PANTHER" id="PTHR14791">
    <property type="entry name" value="BOMB/KIRA PROTEINS"/>
    <property type="match status" value="1"/>
</dbReference>
<accession>A0A2H9ZWG1</accession>
<evidence type="ECO:0000256" key="1">
    <source>
        <dbReference type="SAM" id="MobiDB-lite"/>
    </source>
</evidence>
<evidence type="ECO:0000313" key="2">
    <source>
        <dbReference type="EMBL" id="PKA47602.1"/>
    </source>
</evidence>
<feature type="compositionally biased region" description="Acidic residues" evidence="1">
    <location>
        <begin position="110"/>
        <end position="135"/>
    </location>
</feature>
<feature type="compositionally biased region" description="Basic and acidic residues" evidence="1">
    <location>
        <begin position="136"/>
        <end position="149"/>
    </location>
</feature>
<protein>
    <recommendedName>
        <fullName evidence="4">WW domain-containing protein</fullName>
    </recommendedName>
</protein>
<sequence length="217" mass="23634">MTAPNIEAIAASLRNCSLGGRSGGPPPPQQGPGMAEAEAATERGRAAGEEADDWAAVTVELNSEVALPYPWEQCLDLRTGEVYYINWKDGTRTADDPRDAAIRRTSYCSLEEESSNDADNEEEEEEEEEDDDYGDVEDRSSSTGDRPEYENFYGATSSSGVSSIESPSHFRRSNAGEHVLVAAGCKSCFMYFMVPKLVYSCPKCGGSLLHLGRNGYF</sequence>
<dbReference type="InterPro" id="IPR051105">
    <property type="entry name" value="WWC/KIBRA_Hippo_Reg"/>
</dbReference>
<dbReference type="Proteomes" id="UP000236161">
    <property type="component" value="Unassembled WGS sequence"/>
</dbReference>
<feature type="compositionally biased region" description="Low complexity" evidence="1">
    <location>
        <begin position="157"/>
        <end position="167"/>
    </location>
</feature>
<evidence type="ECO:0000313" key="3">
    <source>
        <dbReference type="Proteomes" id="UP000236161"/>
    </source>
</evidence>
<dbReference type="Gene3D" id="2.20.70.10">
    <property type="match status" value="1"/>
</dbReference>
<feature type="region of interest" description="Disordered" evidence="1">
    <location>
        <begin position="106"/>
        <end position="168"/>
    </location>
</feature>
<proteinExistence type="predicted"/>
<dbReference type="SUPFAM" id="SSF51045">
    <property type="entry name" value="WW domain"/>
    <property type="match status" value="1"/>
</dbReference>
<keyword evidence="3" id="KW-1185">Reference proteome</keyword>
<feature type="region of interest" description="Disordered" evidence="1">
    <location>
        <begin position="17"/>
        <end position="50"/>
    </location>
</feature>
<name>A0A2H9ZWG1_9ASPA</name>
<evidence type="ECO:0008006" key="4">
    <source>
        <dbReference type="Google" id="ProtNLM"/>
    </source>
</evidence>
<dbReference type="AlphaFoldDB" id="A0A2H9ZWG1"/>
<gene>
    <name evidence="2" type="ORF">AXF42_Ash014798</name>
</gene>
<dbReference type="OrthoDB" id="1930512at2759"/>
<dbReference type="InterPro" id="IPR036020">
    <property type="entry name" value="WW_dom_sf"/>
</dbReference>
<dbReference type="PANTHER" id="PTHR14791:SF29">
    <property type="entry name" value="PROTEIN KIBRA"/>
    <property type="match status" value="1"/>
</dbReference>